<dbReference type="AlphaFoldDB" id="A0A3G9IP07"/>
<dbReference type="Proteomes" id="UP000275368">
    <property type="component" value="Chromosome"/>
</dbReference>
<accession>A0A3G9IP07</accession>
<dbReference type="KEGG" id="pbk:Back11_19350"/>
<dbReference type="EMBL" id="AP019308">
    <property type="protein sequence ID" value="BBH20590.1"/>
    <property type="molecule type" value="Genomic_DNA"/>
</dbReference>
<evidence type="ECO:0008006" key="3">
    <source>
        <dbReference type="Google" id="ProtNLM"/>
    </source>
</evidence>
<sequence length="53" mass="5886">MLQAITTIEAETDKDAVNFYLSCGFIVKALGELYPGTELFLCVKITDHYKTGI</sequence>
<proteinExistence type="predicted"/>
<dbReference type="RefSeq" id="WP_164522747.1">
    <property type="nucleotide sequence ID" value="NZ_AP019308.1"/>
</dbReference>
<gene>
    <name evidence="1" type="ORF">Back11_19350</name>
</gene>
<evidence type="ECO:0000313" key="1">
    <source>
        <dbReference type="EMBL" id="BBH20590.1"/>
    </source>
</evidence>
<organism evidence="1 2">
    <name type="scientific">Paenibacillus baekrokdamisoli</name>
    <dbReference type="NCBI Taxonomy" id="1712516"/>
    <lineage>
        <taxon>Bacteria</taxon>
        <taxon>Bacillati</taxon>
        <taxon>Bacillota</taxon>
        <taxon>Bacilli</taxon>
        <taxon>Bacillales</taxon>
        <taxon>Paenibacillaceae</taxon>
        <taxon>Paenibacillus</taxon>
    </lineage>
</organism>
<keyword evidence="2" id="KW-1185">Reference proteome</keyword>
<evidence type="ECO:0000313" key="2">
    <source>
        <dbReference type="Proteomes" id="UP000275368"/>
    </source>
</evidence>
<reference evidence="1 2" key="1">
    <citation type="submission" date="2018-11" db="EMBL/GenBank/DDBJ databases">
        <title>Complete genome sequence of Paenibacillus baekrokdamisoli strain KCTC 33723.</title>
        <authorList>
            <person name="Kang S.W."/>
            <person name="Lee K.C."/>
            <person name="Kim K.K."/>
            <person name="Kim J.S."/>
            <person name="Kim D.S."/>
            <person name="Ko S.H."/>
            <person name="Yang S.H."/>
            <person name="Lee J.S."/>
        </authorList>
    </citation>
    <scope>NUCLEOTIDE SEQUENCE [LARGE SCALE GENOMIC DNA]</scope>
    <source>
        <strain evidence="1 2">KCTC 33723</strain>
    </source>
</reference>
<name>A0A3G9IP07_9BACL</name>
<protein>
    <recommendedName>
        <fullName evidence="3">N-acetyltransferase domain-containing protein</fullName>
    </recommendedName>
</protein>